<dbReference type="Proteomes" id="UP001054945">
    <property type="component" value="Unassembled WGS sequence"/>
</dbReference>
<dbReference type="EMBL" id="BPLR01021105">
    <property type="protein sequence ID" value="GIX85904.1"/>
    <property type="molecule type" value="Genomic_DNA"/>
</dbReference>
<protein>
    <submittedName>
        <fullName evidence="1">Uncharacterized protein</fullName>
    </submittedName>
</protein>
<name>A0AAV4NQQ8_CAEEX</name>
<keyword evidence="2" id="KW-1185">Reference proteome</keyword>
<evidence type="ECO:0000313" key="1">
    <source>
        <dbReference type="EMBL" id="GIX85904.1"/>
    </source>
</evidence>
<accession>A0AAV4NQQ8</accession>
<comment type="caution">
    <text evidence="1">The sequence shown here is derived from an EMBL/GenBank/DDBJ whole genome shotgun (WGS) entry which is preliminary data.</text>
</comment>
<proteinExistence type="predicted"/>
<evidence type="ECO:0000313" key="2">
    <source>
        <dbReference type="Proteomes" id="UP001054945"/>
    </source>
</evidence>
<dbReference type="AlphaFoldDB" id="A0AAV4NQQ8"/>
<gene>
    <name evidence="1" type="ORF">CEXT_246001</name>
</gene>
<organism evidence="1 2">
    <name type="scientific">Caerostris extrusa</name>
    <name type="common">Bark spider</name>
    <name type="synonym">Caerostris bankana</name>
    <dbReference type="NCBI Taxonomy" id="172846"/>
    <lineage>
        <taxon>Eukaryota</taxon>
        <taxon>Metazoa</taxon>
        <taxon>Ecdysozoa</taxon>
        <taxon>Arthropoda</taxon>
        <taxon>Chelicerata</taxon>
        <taxon>Arachnida</taxon>
        <taxon>Araneae</taxon>
        <taxon>Araneomorphae</taxon>
        <taxon>Entelegynae</taxon>
        <taxon>Araneoidea</taxon>
        <taxon>Araneidae</taxon>
        <taxon>Caerostris</taxon>
    </lineage>
</organism>
<sequence>MEPPEEHFEGLITKAAERVRLAQRLQCLKAQAEESGRSVGEIASLSKQEDLEGLITKAPERVQLAQRVQSVRAQAEESGRSVGKMALSQHDEMYIDNQRCFGKWMNTSMEEHCKELITKALESVQLAQRVPISKGTGRRECQVCQKDGLFDEA</sequence>
<reference evidence="1 2" key="1">
    <citation type="submission" date="2021-06" db="EMBL/GenBank/DDBJ databases">
        <title>Caerostris extrusa draft genome.</title>
        <authorList>
            <person name="Kono N."/>
            <person name="Arakawa K."/>
        </authorList>
    </citation>
    <scope>NUCLEOTIDE SEQUENCE [LARGE SCALE GENOMIC DNA]</scope>
</reference>